<gene>
    <name evidence="1" type="ORF">TASK_LOCUS9189</name>
</gene>
<sequence>MGGHRNWIRRGPLNPQLVNHSFENISVEKLRYFYKLTSPICFGGESLHTWKRNKECEMGDDLPAFRLETLGILESAARLANFTDRLNRNSCAVCSSLAAVGRETASGSDADEVSSISCGSGSCVSCSDGDDGWGWSFHLSSRWIAAPEAVSMRSLEWMKYLAHLITHEKPLIMEASNTLTGLYFSAKAAITGKSIKSSSVSGASACVNEVSVMDLKLPFLLACEYKMESAVDCFSLRSGWNDNARGVAEVITQSWEFGCAEVD</sequence>
<dbReference type="Proteomes" id="UP000282613">
    <property type="component" value="Unassembled WGS sequence"/>
</dbReference>
<reference evidence="1 2" key="2">
    <citation type="submission" date="2018-11" db="EMBL/GenBank/DDBJ databases">
        <authorList>
            <consortium name="Pathogen Informatics"/>
        </authorList>
    </citation>
    <scope>NUCLEOTIDE SEQUENCE [LARGE SCALE GENOMIC DNA]</scope>
</reference>
<proteinExistence type="predicted"/>
<dbReference type="STRING" id="60517.A0A0R3WEE9"/>
<accession>A0A0R3WEE9</accession>
<keyword evidence="2" id="KW-1185">Reference proteome</keyword>
<reference evidence="3" key="1">
    <citation type="submission" date="2017-02" db="UniProtKB">
        <authorList>
            <consortium name="WormBaseParasite"/>
        </authorList>
    </citation>
    <scope>IDENTIFICATION</scope>
</reference>
<evidence type="ECO:0000313" key="3">
    <source>
        <dbReference type="WBParaSite" id="TASK_0000918801-mRNA-1"/>
    </source>
</evidence>
<dbReference type="EMBL" id="UYRS01019024">
    <property type="protein sequence ID" value="VDK42206.1"/>
    <property type="molecule type" value="Genomic_DNA"/>
</dbReference>
<organism evidence="3">
    <name type="scientific">Taenia asiatica</name>
    <name type="common">Asian tapeworm</name>
    <dbReference type="NCBI Taxonomy" id="60517"/>
    <lineage>
        <taxon>Eukaryota</taxon>
        <taxon>Metazoa</taxon>
        <taxon>Spiralia</taxon>
        <taxon>Lophotrochozoa</taxon>
        <taxon>Platyhelminthes</taxon>
        <taxon>Cestoda</taxon>
        <taxon>Eucestoda</taxon>
        <taxon>Cyclophyllidea</taxon>
        <taxon>Taeniidae</taxon>
        <taxon>Taenia</taxon>
    </lineage>
</organism>
<protein>
    <submittedName>
        <fullName evidence="3">Pecanex-like protein</fullName>
    </submittedName>
</protein>
<evidence type="ECO:0000313" key="2">
    <source>
        <dbReference type="Proteomes" id="UP000282613"/>
    </source>
</evidence>
<dbReference type="WBParaSite" id="TASK_0000918801-mRNA-1">
    <property type="protein sequence ID" value="TASK_0000918801-mRNA-1"/>
    <property type="gene ID" value="TASK_0000918801"/>
</dbReference>
<name>A0A0R3WEE9_TAEAS</name>
<dbReference type="AlphaFoldDB" id="A0A0R3WEE9"/>
<evidence type="ECO:0000313" key="1">
    <source>
        <dbReference type="EMBL" id="VDK42206.1"/>
    </source>
</evidence>